<evidence type="ECO:0000313" key="3">
    <source>
        <dbReference type="Proteomes" id="UP000017836"/>
    </source>
</evidence>
<dbReference type="Proteomes" id="UP000017836">
    <property type="component" value="Unassembled WGS sequence"/>
</dbReference>
<name>W1P3H2_AMBTC</name>
<sequence>MEGRRSSDEGEERGSLGFTDIWMREKHHLLYSKATHHPFILSISNGTLHISSFKRWLGQDYLFVRQFIPFVASILIKSWKEAVDNSDMDLILSGLASLNDEISWFKKEASKWDIVLSDIIPQESNQDYSRFLESLTNSEIDYPVVLTALWAIEVVYQESFSLCLKDDSKTPPELLEACHRWGNEEFKQYCCLLQRTTDRYLEKAPINVVAKAEEVFVRVLENEVKFWNMSYDVFALHMIVKSVRNETFYSLCECLAANHVMFRMYTARPF</sequence>
<dbReference type="Gramene" id="ERN02131">
    <property type="protein sequence ID" value="ERN02131"/>
    <property type="gene ID" value="AMTR_s00045p00175590"/>
</dbReference>
<protein>
    <recommendedName>
        <fullName evidence="1">Thiaminase-2/PQQC domain-containing protein</fullName>
    </recommendedName>
</protein>
<gene>
    <name evidence="2" type="ORF">AMTR_s00045p00175590</name>
</gene>
<dbReference type="AlphaFoldDB" id="W1P3H2"/>
<organism evidence="2 3">
    <name type="scientific">Amborella trichopoda</name>
    <dbReference type="NCBI Taxonomy" id="13333"/>
    <lineage>
        <taxon>Eukaryota</taxon>
        <taxon>Viridiplantae</taxon>
        <taxon>Streptophyta</taxon>
        <taxon>Embryophyta</taxon>
        <taxon>Tracheophyta</taxon>
        <taxon>Spermatophyta</taxon>
        <taxon>Magnoliopsida</taxon>
        <taxon>Amborellales</taxon>
        <taxon>Amborellaceae</taxon>
        <taxon>Amborella</taxon>
    </lineage>
</organism>
<dbReference type="PANTHER" id="PTHR43198">
    <property type="entry name" value="BIFUNCTIONAL TH2 PROTEIN"/>
    <property type="match status" value="1"/>
</dbReference>
<evidence type="ECO:0000259" key="1">
    <source>
        <dbReference type="Pfam" id="PF03070"/>
    </source>
</evidence>
<proteinExistence type="predicted"/>
<feature type="domain" description="Thiaminase-2/PQQC" evidence="1">
    <location>
        <begin position="26"/>
        <end position="232"/>
    </location>
</feature>
<dbReference type="InterPro" id="IPR004305">
    <property type="entry name" value="Thiaminase-2/PQQC"/>
</dbReference>
<dbReference type="OMA" id="FNTWLVQ"/>
<dbReference type="STRING" id="13333.W1P3H2"/>
<dbReference type="SUPFAM" id="SSF48613">
    <property type="entry name" value="Heme oxygenase-like"/>
    <property type="match status" value="1"/>
</dbReference>
<dbReference type="CDD" id="cd19357">
    <property type="entry name" value="TenA_E_At3g16990-like"/>
    <property type="match status" value="1"/>
</dbReference>
<dbReference type="GO" id="GO:0005829">
    <property type="term" value="C:cytosol"/>
    <property type="evidence" value="ECO:0000318"/>
    <property type="project" value="GO_Central"/>
</dbReference>
<dbReference type="InterPro" id="IPR050967">
    <property type="entry name" value="Thiamine_Salvage_TenA"/>
</dbReference>
<dbReference type="PANTHER" id="PTHR43198:SF5">
    <property type="entry name" value="BIFUNCTIONAL TENA-E PROTEIN"/>
    <property type="match status" value="1"/>
</dbReference>
<dbReference type="InterPro" id="IPR016084">
    <property type="entry name" value="Haem_Oase-like_multi-hlx"/>
</dbReference>
<evidence type="ECO:0000313" key="2">
    <source>
        <dbReference type="EMBL" id="ERN02131.1"/>
    </source>
</evidence>
<dbReference type="Pfam" id="PF03070">
    <property type="entry name" value="TENA_THI-4"/>
    <property type="match status" value="1"/>
</dbReference>
<dbReference type="Gene3D" id="1.20.910.10">
    <property type="entry name" value="Heme oxygenase-like"/>
    <property type="match status" value="1"/>
</dbReference>
<reference evidence="3" key="1">
    <citation type="journal article" date="2013" name="Science">
        <title>The Amborella genome and the evolution of flowering plants.</title>
        <authorList>
            <consortium name="Amborella Genome Project"/>
        </authorList>
    </citation>
    <scope>NUCLEOTIDE SEQUENCE [LARGE SCALE GENOMIC DNA]</scope>
</reference>
<dbReference type="HOGENOM" id="CLU_055855_1_0_1"/>
<keyword evidence="3" id="KW-1185">Reference proteome</keyword>
<accession>W1P3H2</accession>
<dbReference type="EMBL" id="KI394661">
    <property type="protein sequence ID" value="ERN02131.1"/>
    <property type="molecule type" value="Genomic_DNA"/>
</dbReference>
<dbReference type="GO" id="GO:0006772">
    <property type="term" value="P:thiamine metabolic process"/>
    <property type="evidence" value="ECO:0007669"/>
    <property type="project" value="UniProtKB-ARBA"/>
</dbReference>
<dbReference type="eggNOG" id="ENOG502QQ9D">
    <property type="taxonomic scope" value="Eukaryota"/>
</dbReference>